<keyword evidence="1" id="KW-0812">Transmembrane</keyword>
<dbReference type="AlphaFoldDB" id="A0A4S8MJD5"/>
<sequence>MYGLIGECQHVCVHSIFFDSCLEFVLTYNICFLYSICHHLPSFWSSNSLREHWHPTTSNSRSSIWTLCTVCSIFICTIVVTVLLLSIPLLSILLFATTSLLPLSITTFIACTSTYFII</sequence>
<keyword evidence="1" id="KW-0472">Membrane</keyword>
<evidence type="ECO:0000256" key="1">
    <source>
        <dbReference type="SAM" id="Phobius"/>
    </source>
</evidence>
<protein>
    <submittedName>
        <fullName evidence="2">Uncharacterized protein</fullName>
    </submittedName>
</protein>
<evidence type="ECO:0000313" key="3">
    <source>
        <dbReference type="Proteomes" id="UP000297245"/>
    </source>
</evidence>
<evidence type="ECO:0000313" key="2">
    <source>
        <dbReference type="EMBL" id="THV02897.1"/>
    </source>
</evidence>
<keyword evidence="3" id="KW-1185">Reference proteome</keyword>
<feature type="transmembrane region" description="Helical" evidence="1">
    <location>
        <begin position="92"/>
        <end position="117"/>
    </location>
</feature>
<gene>
    <name evidence="2" type="ORF">K435DRAFT_316048</name>
</gene>
<name>A0A4S8MJD5_DENBC</name>
<feature type="transmembrane region" description="Helical" evidence="1">
    <location>
        <begin position="64"/>
        <end position="85"/>
    </location>
</feature>
<keyword evidence="1" id="KW-1133">Transmembrane helix</keyword>
<dbReference type="EMBL" id="ML179072">
    <property type="protein sequence ID" value="THV02897.1"/>
    <property type="molecule type" value="Genomic_DNA"/>
</dbReference>
<proteinExistence type="predicted"/>
<organism evidence="2 3">
    <name type="scientific">Dendrothele bispora (strain CBS 962.96)</name>
    <dbReference type="NCBI Taxonomy" id="1314807"/>
    <lineage>
        <taxon>Eukaryota</taxon>
        <taxon>Fungi</taxon>
        <taxon>Dikarya</taxon>
        <taxon>Basidiomycota</taxon>
        <taxon>Agaricomycotina</taxon>
        <taxon>Agaricomycetes</taxon>
        <taxon>Agaricomycetidae</taxon>
        <taxon>Agaricales</taxon>
        <taxon>Agaricales incertae sedis</taxon>
        <taxon>Dendrothele</taxon>
    </lineage>
</organism>
<accession>A0A4S8MJD5</accession>
<dbReference type="Proteomes" id="UP000297245">
    <property type="component" value="Unassembled WGS sequence"/>
</dbReference>
<reference evidence="2 3" key="1">
    <citation type="journal article" date="2019" name="Nat. Ecol. Evol.">
        <title>Megaphylogeny resolves global patterns of mushroom evolution.</title>
        <authorList>
            <person name="Varga T."/>
            <person name="Krizsan K."/>
            <person name="Foldi C."/>
            <person name="Dima B."/>
            <person name="Sanchez-Garcia M."/>
            <person name="Sanchez-Ramirez S."/>
            <person name="Szollosi G.J."/>
            <person name="Szarkandi J.G."/>
            <person name="Papp V."/>
            <person name="Albert L."/>
            <person name="Andreopoulos W."/>
            <person name="Angelini C."/>
            <person name="Antonin V."/>
            <person name="Barry K.W."/>
            <person name="Bougher N.L."/>
            <person name="Buchanan P."/>
            <person name="Buyck B."/>
            <person name="Bense V."/>
            <person name="Catcheside P."/>
            <person name="Chovatia M."/>
            <person name="Cooper J."/>
            <person name="Damon W."/>
            <person name="Desjardin D."/>
            <person name="Finy P."/>
            <person name="Geml J."/>
            <person name="Haridas S."/>
            <person name="Hughes K."/>
            <person name="Justo A."/>
            <person name="Karasinski D."/>
            <person name="Kautmanova I."/>
            <person name="Kiss B."/>
            <person name="Kocsube S."/>
            <person name="Kotiranta H."/>
            <person name="LaButti K.M."/>
            <person name="Lechner B.E."/>
            <person name="Liimatainen K."/>
            <person name="Lipzen A."/>
            <person name="Lukacs Z."/>
            <person name="Mihaltcheva S."/>
            <person name="Morgado L.N."/>
            <person name="Niskanen T."/>
            <person name="Noordeloos M.E."/>
            <person name="Ohm R.A."/>
            <person name="Ortiz-Santana B."/>
            <person name="Ovrebo C."/>
            <person name="Racz N."/>
            <person name="Riley R."/>
            <person name="Savchenko A."/>
            <person name="Shiryaev A."/>
            <person name="Soop K."/>
            <person name="Spirin V."/>
            <person name="Szebenyi C."/>
            <person name="Tomsovsky M."/>
            <person name="Tulloss R.E."/>
            <person name="Uehling J."/>
            <person name="Grigoriev I.V."/>
            <person name="Vagvolgyi C."/>
            <person name="Papp T."/>
            <person name="Martin F.M."/>
            <person name="Miettinen O."/>
            <person name="Hibbett D.S."/>
            <person name="Nagy L.G."/>
        </authorList>
    </citation>
    <scope>NUCLEOTIDE SEQUENCE [LARGE SCALE GENOMIC DNA]</scope>
    <source>
        <strain evidence="2 3">CBS 962.96</strain>
    </source>
</reference>